<evidence type="ECO:0000313" key="4">
    <source>
        <dbReference type="Proteomes" id="UP000314251"/>
    </source>
</evidence>
<name>A0A5N6ABF4_9ACTN</name>
<feature type="transmembrane region" description="Helical" evidence="2">
    <location>
        <begin position="116"/>
        <end position="135"/>
    </location>
</feature>
<dbReference type="AlphaFoldDB" id="A0A5N6ABF4"/>
<keyword evidence="2" id="KW-1133">Transmembrane helix</keyword>
<feature type="transmembrane region" description="Helical" evidence="2">
    <location>
        <begin position="142"/>
        <end position="166"/>
    </location>
</feature>
<dbReference type="RefSeq" id="WP_139668104.1">
    <property type="nucleotide sequence ID" value="NZ_VDLY02000008.1"/>
</dbReference>
<organism evidence="3 4">
    <name type="scientific">Streptomyces mimosae</name>
    <dbReference type="NCBI Taxonomy" id="2586635"/>
    <lineage>
        <taxon>Bacteria</taxon>
        <taxon>Bacillati</taxon>
        <taxon>Actinomycetota</taxon>
        <taxon>Actinomycetes</taxon>
        <taxon>Kitasatosporales</taxon>
        <taxon>Streptomycetaceae</taxon>
        <taxon>Streptomyces</taxon>
    </lineage>
</organism>
<feature type="region of interest" description="Disordered" evidence="1">
    <location>
        <begin position="351"/>
        <end position="406"/>
    </location>
</feature>
<accession>A0A5N6ABF4</accession>
<keyword evidence="2" id="KW-0812">Transmembrane</keyword>
<feature type="transmembrane region" description="Helical" evidence="2">
    <location>
        <begin position="85"/>
        <end position="104"/>
    </location>
</feature>
<protein>
    <recommendedName>
        <fullName evidence="5">Integral membrane protein</fullName>
    </recommendedName>
</protein>
<feature type="transmembrane region" description="Helical" evidence="2">
    <location>
        <begin position="219"/>
        <end position="240"/>
    </location>
</feature>
<dbReference type="OrthoDB" id="4339140at2"/>
<sequence length="406" mass="40891">MSRPADPVRSLLAEHGELCRRAVDPLEIAAGLEAGGVDEATVARCRHRDLFSLAEELHARAPRTPADAPPVDPVRAVGSTRGSRLRPALPLLPGAVCAGGLWLAHRLPPEAATGRAALGVACAVLTLLAVLVVLARRSPPGAAGLLALPPVGFALVGDAALGELLVGPQADTGSPAGAALLLALSVAPIAWCGDAFTGRALALLRAPRLREFTAAARALLLRTCLLLTLGLAAPAALLWLARPPWAPLGGEGALATAALAWPLGLAALLVRHGQRALAAGGLALVGGVELTALALASAGWLPGCGALAEPVAALVAARGVAAVPLLACAAGGCWLLVGAAVALPRASAHRPVPPRPVSLHAPHDRWDHGTGARPARSRAHPSANSPARATAPAVAAPFTCEEHDTR</sequence>
<proteinExistence type="predicted"/>
<dbReference type="Proteomes" id="UP000314251">
    <property type="component" value="Unassembled WGS sequence"/>
</dbReference>
<comment type="caution">
    <text evidence="3">The sequence shown here is derived from an EMBL/GenBank/DDBJ whole genome shotgun (WGS) entry which is preliminary data.</text>
</comment>
<feature type="transmembrane region" description="Helical" evidence="2">
    <location>
        <begin position="178"/>
        <end position="198"/>
    </location>
</feature>
<evidence type="ECO:0000256" key="1">
    <source>
        <dbReference type="SAM" id="MobiDB-lite"/>
    </source>
</evidence>
<feature type="transmembrane region" description="Helical" evidence="2">
    <location>
        <begin position="252"/>
        <end position="270"/>
    </location>
</feature>
<evidence type="ECO:0000256" key="2">
    <source>
        <dbReference type="SAM" id="Phobius"/>
    </source>
</evidence>
<feature type="compositionally biased region" description="Basic and acidic residues" evidence="1">
    <location>
        <begin position="361"/>
        <end position="370"/>
    </location>
</feature>
<dbReference type="EMBL" id="VDLY02000008">
    <property type="protein sequence ID" value="KAB8165100.1"/>
    <property type="molecule type" value="Genomic_DNA"/>
</dbReference>
<keyword evidence="2" id="KW-0472">Membrane</keyword>
<feature type="compositionally biased region" description="Low complexity" evidence="1">
    <location>
        <begin position="380"/>
        <end position="397"/>
    </location>
</feature>
<evidence type="ECO:0008006" key="5">
    <source>
        <dbReference type="Google" id="ProtNLM"/>
    </source>
</evidence>
<evidence type="ECO:0000313" key="3">
    <source>
        <dbReference type="EMBL" id="KAB8165100.1"/>
    </source>
</evidence>
<feature type="transmembrane region" description="Helical" evidence="2">
    <location>
        <begin position="277"/>
        <end position="301"/>
    </location>
</feature>
<gene>
    <name evidence="3" type="ORF">FH607_013330</name>
</gene>
<keyword evidence="4" id="KW-1185">Reference proteome</keyword>
<feature type="transmembrane region" description="Helical" evidence="2">
    <location>
        <begin position="321"/>
        <end position="343"/>
    </location>
</feature>
<reference evidence="3" key="1">
    <citation type="submission" date="2019-10" db="EMBL/GenBank/DDBJ databases">
        <title>Nonomuraea sp. nov., isolated from Phyllanthus amarus.</title>
        <authorList>
            <person name="Klykleung N."/>
            <person name="Tanasupawat S."/>
        </authorList>
    </citation>
    <scope>NUCLEOTIDE SEQUENCE [LARGE SCALE GENOMIC DNA]</scope>
    <source>
        <strain evidence="3">3MP-10</strain>
    </source>
</reference>